<evidence type="ECO:0000313" key="1">
    <source>
        <dbReference type="EMBL" id="KAJ2793154.1"/>
    </source>
</evidence>
<dbReference type="EMBL" id="JANBUN010002985">
    <property type="protein sequence ID" value="KAJ2793154.1"/>
    <property type="molecule type" value="Genomic_DNA"/>
</dbReference>
<proteinExistence type="predicted"/>
<reference evidence="1" key="1">
    <citation type="submission" date="2022-07" db="EMBL/GenBank/DDBJ databases">
        <title>Phylogenomic reconstructions and comparative analyses of Kickxellomycotina fungi.</title>
        <authorList>
            <person name="Reynolds N.K."/>
            <person name="Stajich J.E."/>
            <person name="Barry K."/>
            <person name="Grigoriev I.V."/>
            <person name="Crous P."/>
            <person name="Smith M.E."/>
        </authorList>
    </citation>
    <scope>NUCLEOTIDE SEQUENCE</scope>
    <source>
        <strain evidence="1">BCRC 34780</strain>
    </source>
</reference>
<keyword evidence="2" id="KW-1185">Reference proteome</keyword>
<evidence type="ECO:0000313" key="2">
    <source>
        <dbReference type="Proteomes" id="UP001140087"/>
    </source>
</evidence>
<protein>
    <submittedName>
        <fullName evidence="1">Uncharacterized protein</fullName>
    </submittedName>
</protein>
<organism evidence="1 2">
    <name type="scientific">Coemansia helicoidea</name>
    <dbReference type="NCBI Taxonomy" id="1286919"/>
    <lineage>
        <taxon>Eukaryota</taxon>
        <taxon>Fungi</taxon>
        <taxon>Fungi incertae sedis</taxon>
        <taxon>Zoopagomycota</taxon>
        <taxon>Kickxellomycotina</taxon>
        <taxon>Kickxellomycetes</taxon>
        <taxon>Kickxellales</taxon>
        <taxon>Kickxellaceae</taxon>
        <taxon>Coemansia</taxon>
    </lineage>
</organism>
<dbReference type="Proteomes" id="UP001140087">
    <property type="component" value="Unassembled WGS sequence"/>
</dbReference>
<accession>A0ACC1KQK5</accession>
<sequence length="81" mass="8747">AINVRALEHGLRVPVCNTPLGTVSLAENIICTPPALDRPRTARPAAVAPRRLDRTALPPASPPAEDAPRRLTRRPRRNSTA</sequence>
<name>A0ACC1KQK5_9FUNG</name>
<gene>
    <name evidence="1" type="ORF">H4R21_006005</name>
</gene>
<comment type="caution">
    <text evidence="1">The sequence shown here is derived from an EMBL/GenBank/DDBJ whole genome shotgun (WGS) entry which is preliminary data.</text>
</comment>
<feature type="non-terminal residue" evidence="1">
    <location>
        <position position="1"/>
    </location>
</feature>